<feature type="binding site" evidence="8">
    <location>
        <position position="170"/>
    </location>
    <ligand>
        <name>Mg(2+)</name>
        <dbReference type="ChEBI" id="CHEBI:18420"/>
    </ligand>
</feature>
<evidence type="ECO:0000313" key="11">
    <source>
        <dbReference type="EMBL" id="BBE16335.1"/>
    </source>
</evidence>
<feature type="active site" description="Phosphoserine intermediate" evidence="7">
    <location>
        <position position="119"/>
    </location>
</feature>
<dbReference type="Pfam" id="PF00245">
    <property type="entry name" value="Alk_phosphatase"/>
    <property type="match status" value="1"/>
</dbReference>
<dbReference type="PRINTS" id="PR00113">
    <property type="entry name" value="ALKPHPHTASE"/>
</dbReference>
<dbReference type="InterPro" id="IPR017850">
    <property type="entry name" value="Alkaline_phosphatase_core_sf"/>
</dbReference>
<feature type="binding site" evidence="8">
    <location>
        <position position="78"/>
    </location>
    <ligand>
        <name>Zn(2+)</name>
        <dbReference type="ChEBI" id="CHEBI:29105"/>
        <label>2</label>
    </ligand>
</feature>
<dbReference type="InterPro" id="IPR001952">
    <property type="entry name" value="Alkaline_phosphatase"/>
</dbReference>
<evidence type="ECO:0000256" key="10">
    <source>
        <dbReference type="SAM" id="SignalP"/>
    </source>
</evidence>
<feature type="chain" id="PRO_5024331082" evidence="10">
    <location>
        <begin position="31"/>
        <end position="405"/>
    </location>
</feature>
<keyword evidence="5 8" id="KW-0862">Zinc</keyword>
<accession>A0A5K7S4D7</accession>
<keyword evidence="10" id="KW-0732">Signal</keyword>
<dbReference type="AlphaFoldDB" id="A0A5K7S4D7"/>
<feature type="binding site" evidence="8">
    <location>
        <position position="172"/>
    </location>
    <ligand>
        <name>Mg(2+)</name>
        <dbReference type="ChEBI" id="CHEBI:18420"/>
    </ligand>
</feature>
<evidence type="ECO:0000256" key="7">
    <source>
        <dbReference type="PIRSR" id="PIRSR601952-1"/>
    </source>
</evidence>
<feature type="binding site" evidence="8">
    <location>
        <position position="295"/>
    </location>
    <ligand>
        <name>Zn(2+)</name>
        <dbReference type="ChEBI" id="CHEBI:29105"/>
        <label>2</label>
    </ligand>
</feature>
<gene>
    <name evidence="11" type="ORF">AQPE_0472</name>
</gene>
<evidence type="ECO:0000256" key="6">
    <source>
        <dbReference type="ARBA" id="ARBA00022842"/>
    </source>
</evidence>
<feature type="binding site" evidence="8">
    <location>
        <position position="333"/>
    </location>
    <ligand>
        <name>Zn(2+)</name>
        <dbReference type="ChEBI" id="CHEBI:29105"/>
        <label>2</label>
    </ligand>
</feature>
<feature type="binding site" evidence="8">
    <location>
        <position position="286"/>
    </location>
    <ligand>
        <name>Mg(2+)</name>
        <dbReference type="ChEBI" id="CHEBI:18420"/>
    </ligand>
</feature>
<dbReference type="GO" id="GO:0004035">
    <property type="term" value="F:alkaline phosphatase activity"/>
    <property type="evidence" value="ECO:0007669"/>
    <property type="project" value="TreeGrafter"/>
</dbReference>
<feature type="binding site" evidence="8">
    <location>
        <position position="291"/>
    </location>
    <ligand>
        <name>Zn(2+)</name>
        <dbReference type="ChEBI" id="CHEBI:29105"/>
        <label>2</label>
    </ligand>
</feature>
<evidence type="ECO:0000256" key="3">
    <source>
        <dbReference type="ARBA" id="ARBA00022723"/>
    </source>
</evidence>
<name>A0A5K7S4D7_9BACT</name>
<evidence type="ECO:0000256" key="1">
    <source>
        <dbReference type="ARBA" id="ARBA00005984"/>
    </source>
</evidence>
<keyword evidence="2" id="KW-0597">Phosphoprotein</keyword>
<dbReference type="Gene3D" id="3.40.720.10">
    <property type="entry name" value="Alkaline Phosphatase, subunit A"/>
    <property type="match status" value="1"/>
</dbReference>
<dbReference type="SMART" id="SM00098">
    <property type="entry name" value="alkPPc"/>
    <property type="match status" value="1"/>
</dbReference>
<evidence type="ECO:0000313" key="12">
    <source>
        <dbReference type="Proteomes" id="UP001193389"/>
    </source>
</evidence>
<comment type="cofactor">
    <cofactor evidence="8">
        <name>Mg(2+)</name>
        <dbReference type="ChEBI" id="CHEBI:18420"/>
    </cofactor>
    <text evidence="8">Binds 1 Mg(2+) ion.</text>
</comment>
<comment type="similarity">
    <text evidence="1 9">Belongs to the alkaline phosphatase family.</text>
</comment>
<evidence type="ECO:0000256" key="4">
    <source>
        <dbReference type="ARBA" id="ARBA00022801"/>
    </source>
</evidence>
<keyword evidence="4" id="KW-0378">Hydrolase</keyword>
<reference evidence="11" key="1">
    <citation type="journal article" date="2020" name="Int. J. Syst. Evol. Microbiol.">
        <title>Aquipluma nitroreducens gen. nov. sp. nov., a novel facultatively anaerobic bacterium isolated from a freshwater lake.</title>
        <authorList>
            <person name="Watanabe M."/>
            <person name="Kojima H."/>
            <person name="Fukui M."/>
        </authorList>
    </citation>
    <scope>NUCLEOTIDE SEQUENCE</scope>
    <source>
        <strain evidence="11">MeG22</strain>
    </source>
</reference>
<dbReference type="KEGG" id="anf:AQPE_0472"/>
<feature type="binding site" evidence="8">
    <location>
        <position position="334"/>
    </location>
    <ligand>
        <name>Zn(2+)</name>
        <dbReference type="ChEBI" id="CHEBI:29105"/>
        <label>2</label>
    </ligand>
</feature>
<dbReference type="PANTHER" id="PTHR11596:SF5">
    <property type="entry name" value="ALKALINE PHOSPHATASE"/>
    <property type="match status" value="1"/>
</dbReference>
<dbReference type="PROSITE" id="PS00123">
    <property type="entry name" value="ALKALINE_PHOSPHATASE"/>
    <property type="match status" value="1"/>
</dbReference>
<evidence type="ECO:0000256" key="5">
    <source>
        <dbReference type="ARBA" id="ARBA00022833"/>
    </source>
</evidence>
<dbReference type="EMBL" id="AP018694">
    <property type="protein sequence ID" value="BBE16335.1"/>
    <property type="molecule type" value="Genomic_DNA"/>
</dbReference>
<keyword evidence="6 8" id="KW-0460">Magnesium</keyword>
<dbReference type="Proteomes" id="UP001193389">
    <property type="component" value="Chromosome"/>
</dbReference>
<dbReference type="CDD" id="cd16012">
    <property type="entry name" value="ALP"/>
    <property type="match status" value="1"/>
</dbReference>
<comment type="cofactor">
    <cofactor evidence="8">
        <name>Zn(2+)</name>
        <dbReference type="ChEBI" id="CHEBI:29105"/>
    </cofactor>
    <text evidence="8">Binds 2 Zn(2+) ions.</text>
</comment>
<organism evidence="11 12">
    <name type="scientific">Aquipluma nitroreducens</name>
    <dbReference type="NCBI Taxonomy" id="2010828"/>
    <lineage>
        <taxon>Bacteria</taxon>
        <taxon>Pseudomonadati</taxon>
        <taxon>Bacteroidota</taxon>
        <taxon>Bacteroidia</taxon>
        <taxon>Marinilabiliales</taxon>
        <taxon>Prolixibacteraceae</taxon>
        <taxon>Aquipluma</taxon>
    </lineage>
</organism>
<evidence type="ECO:0000256" key="2">
    <source>
        <dbReference type="ARBA" id="ARBA00022553"/>
    </source>
</evidence>
<sequence length="405" mass="44887">MHENNNMKKQFKILLYILFSTLIISCFAFASFGQEEYKDLKNKDLKELYPGGLFYEVEHYSQSKKSKQLKNIILMIGDGMGLAQVYSAMTANGGHLYLENFRNIGFSRTYSSDNYITDSAAGGTALATGVKTYNGAIGVDPDKKPVINIRELAEYKGLKTGIISTSSITHATPASFIAHVDSRGSYEDIALDFLKTNIDVFIGGGIKNFEERRDRRNLSQELKDKSYQVLYTIEDIQKVKSGKLAGLTAQEHNKPMPERGEMLVPATQIAINILSQSKKGFFLMVEGSEIDFFGHRNSLPGVILETLDFDRAVGVALKFAAYNRETLVIVTADHETGGMSINNGNYKTGEVSAIFTNGSHTGITVPIFAFGPGADLFTGFMENIDIAKKMMILLKVEKQNFSIKY</sequence>
<dbReference type="PANTHER" id="PTHR11596">
    <property type="entry name" value="ALKALINE PHOSPHATASE"/>
    <property type="match status" value="1"/>
</dbReference>
<proteinExistence type="inferred from homology"/>
<feature type="signal peptide" evidence="10">
    <location>
        <begin position="1"/>
        <end position="30"/>
    </location>
</feature>
<evidence type="ECO:0000256" key="9">
    <source>
        <dbReference type="RuleBase" id="RU003946"/>
    </source>
</evidence>
<keyword evidence="3 8" id="KW-0479">Metal-binding</keyword>
<dbReference type="GO" id="GO:0046872">
    <property type="term" value="F:metal ion binding"/>
    <property type="evidence" value="ECO:0007669"/>
    <property type="project" value="UniProtKB-KW"/>
</dbReference>
<dbReference type="InterPro" id="IPR018299">
    <property type="entry name" value="Alkaline_phosphatase_AS"/>
</dbReference>
<protein>
    <submittedName>
        <fullName evidence="11">Alkaline phosphatase</fullName>
    </submittedName>
</protein>
<dbReference type="SUPFAM" id="SSF53649">
    <property type="entry name" value="Alkaline phosphatase-like"/>
    <property type="match status" value="1"/>
</dbReference>
<keyword evidence="12" id="KW-1185">Reference proteome</keyword>
<feature type="binding site" evidence="8">
    <location>
        <position position="78"/>
    </location>
    <ligand>
        <name>Mg(2+)</name>
        <dbReference type="ChEBI" id="CHEBI:18420"/>
    </ligand>
</feature>
<evidence type="ECO:0000256" key="8">
    <source>
        <dbReference type="PIRSR" id="PIRSR601952-2"/>
    </source>
</evidence>